<evidence type="ECO:0000313" key="3">
    <source>
        <dbReference type="EMBL" id="CAE0268400.1"/>
    </source>
</evidence>
<evidence type="ECO:0000256" key="1">
    <source>
        <dbReference type="SAM" id="Phobius"/>
    </source>
</evidence>
<proteinExistence type="predicted"/>
<gene>
    <name evidence="3" type="ORF">PBIL07802_LOCUS30750</name>
</gene>
<keyword evidence="2" id="KW-0732">Signal</keyword>
<dbReference type="EMBL" id="HBIB01046813">
    <property type="protein sequence ID" value="CAE0268400.1"/>
    <property type="molecule type" value="Transcribed_RNA"/>
</dbReference>
<name>A0A7S3GJP9_9EUKA</name>
<keyword evidence="1" id="KW-1133">Transmembrane helix</keyword>
<feature type="signal peptide" evidence="2">
    <location>
        <begin position="1"/>
        <end position="19"/>
    </location>
</feature>
<keyword evidence="1" id="KW-0812">Transmembrane</keyword>
<feature type="transmembrane region" description="Helical" evidence="1">
    <location>
        <begin position="207"/>
        <end position="228"/>
    </location>
</feature>
<reference evidence="3" key="1">
    <citation type="submission" date="2021-01" db="EMBL/GenBank/DDBJ databases">
        <authorList>
            <person name="Corre E."/>
            <person name="Pelletier E."/>
            <person name="Niang G."/>
            <person name="Scheremetjew M."/>
            <person name="Finn R."/>
            <person name="Kale V."/>
            <person name="Holt S."/>
            <person name="Cochrane G."/>
            <person name="Meng A."/>
            <person name="Brown T."/>
            <person name="Cohen L."/>
        </authorList>
    </citation>
    <scope>NUCLEOTIDE SEQUENCE</scope>
    <source>
        <strain evidence="3">NIES-2562</strain>
    </source>
</reference>
<dbReference type="AlphaFoldDB" id="A0A7S3GJP9"/>
<feature type="chain" id="PRO_5030974851" evidence="2">
    <location>
        <begin position="20"/>
        <end position="229"/>
    </location>
</feature>
<accession>A0A7S3GJP9</accession>
<evidence type="ECO:0000256" key="2">
    <source>
        <dbReference type="SAM" id="SignalP"/>
    </source>
</evidence>
<sequence>MKAIAVLLCLALATTAVSGQADPFSFIPNTNAVALAGFKASEALAGGDCSAIDALGQTCLSSIVVYATADLKFLTVPAAALNGNAECLKYALFFPGPVTGTSLTFRFLADPDQTATGELTSTLDLTVDAAQCKASFELTKGSIMGVVNSGVELPSAEQTQLDAFVSNVQGLKDALASLNGGEGGEGGYGGEGEGGGNGGGAIDFGNLGFIVGIVIALILIVLGFATLFF</sequence>
<protein>
    <submittedName>
        <fullName evidence="3">Uncharacterized protein</fullName>
    </submittedName>
</protein>
<keyword evidence="1" id="KW-0472">Membrane</keyword>
<organism evidence="3">
    <name type="scientific">Palpitomonas bilix</name>
    <dbReference type="NCBI Taxonomy" id="652834"/>
    <lineage>
        <taxon>Eukaryota</taxon>
        <taxon>Eukaryota incertae sedis</taxon>
    </lineage>
</organism>